<proteinExistence type="predicted"/>
<sequence length="48" mass="6024">MYFFPKNGEADLTEMFYSDQDVFHEWCLDYFRYCWYNSGSFQENKLKE</sequence>
<name>A0A075FQX6_9ARCH</name>
<accession>A0A075FQX6</accession>
<evidence type="ECO:0000313" key="1">
    <source>
        <dbReference type="EMBL" id="AIE92092.1"/>
    </source>
</evidence>
<reference evidence="1" key="1">
    <citation type="journal article" date="2014" name="Genome Biol. Evol.">
        <title>Pangenome evidence for extensive interdomain horizontal transfer affecting lineage core and shell genes in uncultured planktonic thaumarchaeota and euryarchaeota.</title>
        <authorList>
            <person name="Deschamps P."/>
            <person name="Zivanovic Y."/>
            <person name="Moreira D."/>
            <person name="Rodriguez-Valera F."/>
            <person name="Lopez-Garcia P."/>
        </authorList>
    </citation>
    <scope>NUCLEOTIDE SEQUENCE</scope>
</reference>
<organism evidence="1">
    <name type="scientific">uncultured marine thaumarchaeote AD1000_19_G10</name>
    <dbReference type="NCBI Taxonomy" id="1455898"/>
    <lineage>
        <taxon>Archaea</taxon>
        <taxon>Nitrososphaerota</taxon>
        <taxon>environmental samples</taxon>
    </lineage>
</organism>
<protein>
    <submittedName>
        <fullName evidence="1">Transcriptional regulator ArsR family</fullName>
    </submittedName>
</protein>
<dbReference type="EMBL" id="KF900357">
    <property type="protein sequence ID" value="AIE92092.1"/>
    <property type="molecule type" value="Genomic_DNA"/>
</dbReference>
<dbReference type="AlphaFoldDB" id="A0A075FQX6"/>